<comment type="caution">
    <text evidence="1">The sequence shown here is derived from an EMBL/GenBank/DDBJ whole genome shotgun (WGS) entry which is preliminary data.</text>
</comment>
<reference evidence="1" key="1">
    <citation type="submission" date="2014-11" db="EMBL/GenBank/DDBJ databases">
        <authorList>
            <person name="Malar M.C."/>
            <person name="Sen D."/>
            <person name="Tripathy S."/>
        </authorList>
    </citation>
    <scope>NUCLEOTIDE SEQUENCE</scope>
    <source>
        <strain evidence="1">BDU141951</strain>
    </source>
</reference>
<reference evidence="1" key="2">
    <citation type="journal article" date="2015" name="Genome Announc.">
        <title>Draft Genome Sequence of Filamentous Marine Cyanobacterium Lyngbya confervoides Strain BDU141951.</title>
        <authorList>
            <person name="Chandrababunaidu M.M."/>
            <person name="Sen D."/>
            <person name="Tripathy S."/>
        </authorList>
    </citation>
    <scope>NUCLEOTIDE SEQUENCE</scope>
    <source>
        <strain evidence="1">BDU141951</strain>
    </source>
</reference>
<dbReference type="InterPro" id="IPR021518">
    <property type="entry name" value="DUF3181"/>
</dbReference>
<accession>A0A0C1YJJ9</accession>
<dbReference type="AlphaFoldDB" id="A0A0C1YJJ9"/>
<gene>
    <name evidence="1" type="ORF">QQ91_020280</name>
</gene>
<dbReference type="EMBL" id="JTHE02000003">
    <property type="protein sequence ID" value="NEV69438.1"/>
    <property type="molecule type" value="Genomic_DNA"/>
</dbReference>
<reference evidence="1" key="3">
    <citation type="submission" date="2020-02" db="EMBL/GenBank/DDBJ databases">
        <authorList>
            <person name="Sarangi A.N."/>
            <person name="Ghosh S."/>
            <person name="Mukherjee M."/>
            <person name="Tripathy S."/>
        </authorList>
    </citation>
    <scope>NUCLEOTIDE SEQUENCE</scope>
    <source>
        <strain evidence="1">BDU141951</strain>
    </source>
</reference>
<name>A0A0C1YJJ9_9CYAN</name>
<sequence length="102" mass="11295">MYDSPPAETLEKLAANVGEAVYIDVAKWHLYLNDAKLHTLVAQRLYPLVVDDRLGESDVTAVLRDITVPVGGGRHHMPLIDLIPVGCMSDLLQALEDFQDQI</sequence>
<evidence type="ECO:0000313" key="1">
    <source>
        <dbReference type="EMBL" id="NEV69438.1"/>
    </source>
</evidence>
<proteinExistence type="predicted"/>
<dbReference type="Pfam" id="PF11378">
    <property type="entry name" value="DUF3181"/>
    <property type="match status" value="1"/>
</dbReference>
<protein>
    <submittedName>
        <fullName evidence="1">DUF3181 family protein</fullName>
    </submittedName>
</protein>
<organism evidence="1">
    <name type="scientific">Lyngbya confervoides BDU141951</name>
    <dbReference type="NCBI Taxonomy" id="1574623"/>
    <lineage>
        <taxon>Bacteria</taxon>
        <taxon>Bacillati</taxon>
        <taxon>Cyanobacteriota</taxon>
        <taxon>Cyanophyceae</taxon>
        <taxon>Oscillatoriophycideae</taxon>
        <taxon>Oscillatoriales</taxon>
        <taxon>Microcoleaceae</taxon>
        <taxon>Lyngbya</taxon>
    </lineage>
</organism>